<protein>
    <submittedName>
        <fullName evidence="1">Uncharacterized protein</fullName>
    </submittedName>
</protein>
<gene>
    <name evidence="1" type="ORF">METZ01_LOCUS439240</name>
</gene>
<name>A0A382YSZ4_9ZZZZ</name>
<feature type="non-terminal residue" evidence="1">
    <location>
        <position position="1"/>
    </location>
</feature>
<evidence type="ECO:0000313" key="1">
    <source>
        <dbReference type="EMBL" id="SVD86386.1"/>
    </source>
</evidence>
<accession>A0A382YSZ4</accession>
<dbReference type="AlphaFoldDB" id="A0A382YSZ4"/>
<sequence>IEPIKKDEMLETVFSFLDDVRESGLVNMFAAPRILQENFPMTKEQAKFAFELWTKTFPRDE</sequence>
<proteinExistence type="predicted"/>
<reference evidence="1" key="1">
    <citation type="submission" date="2018-05" db="EMBL/GenBank/DDBJ databases">
        <authorList>
            <person name="Lanie J.A."/>
            <person name="Ng W.-L."/>
            <person name="Kazmierczak K.M."/>
            <person name="Andrzejewski T.M."/>
            <person name="Davidsen T.M."/>
            <person name="Wayne K.J."/>
            <person name="Tettelin H."/>
            <person name="Glass J.I."/>
            <person name="Rusch D."/>
            <person name="Podicherti R."/>
            <person name="Tsui H.-C.T."/>
            <person name="Winkler M.E."/>
        </authorList>
    </citation>
    <scope>NUCLEOTIDE SEQUENCE</scope>
</reference>
<organism evidence="1">
    <name type="scientific">marine metagenome</name>
    <dbReference type="NCBI Taxonomy" id="408172"/>
    <lineage>
        <taxon>unclassified sequences</taxon>
        <taxon>metagenomes</taxon>
        <taxon>ecological metagenomes</taxon>
    </lineage>
</organism>
<dbReference type="EMBL" id="UINC01178308">
    <property type="protein sequence ID" value="SVD86386.1"/>
    <property type="molecule type" value="Genomic_DNA"/>
</dbReference>